<dbReference type="InterPro" id="IPR028226">
    <property type="entry name" value="LIN37"/>
</dbReference>
<dbReference type="Gramene" id="ONK75041">
    <property type="protein sequence ID" value="ONK75041"/>
    <property type="gene ID" value="A4U43_C03F12710"/>
</dbReference>
<sequence length="224" mass="24616">MFASRHPGAGDSRRVQRAAAAARRLLGPHTMRPSIPQQHQFVVPRQQIGNGGAPRTAAPSKVGPFAAIPSVPENNSNDRENSSEDSIVVIHDRKVRLSEGTSGSLYALCRSWVRNGPPQVSQSTFGDSLRILPKPLPAALVNMQANTSEDSNGNDKSDKDEDLGPIEQLSAQDLLKGHIKHAKKVRARLNKERHLRIERYKQRLSLLLPTQIELIGRNEATPGR</sequence>
<dbReference type="GO" id="GO:0017053">
    <property type="term" value="C:transcription repressor complex"/>
    <property type="evidence" value="ECO:0007669"/>
    <property type="project" value="InterPro"/>
</dbReference>
<gene>
    <name evidence="2" type="ORF">A4U43_C03F12710</name>
</gene>
<organism evidence="2 3">
    <name type="scientific">Asparagus officinalis</name>
    <name type="common">Garden asparagus</name>
    <dbReference type="NCBI Taxonomy" id="4686"/>
    <lineage>
        <taxon>Eukaryota</taxon>
        <taxon>Viridiplantae</taxon>
        <taxon>Streptophyta</taxon>
        <taxon>Embryophyta</taxon>
        <taxon>Tracheophyta</taxon>
        <taxon>Spermatophyta</taxon>
        <taxon>Magnoliopsida</taxon>
        <taxon>Liliopsida</taxon>
        <taxon>Asparagales</taxon>
        <taxon>Asparagaceae</taxon>
        <taxon>Asparagoideae</taxon>
        <taxon>Asparagus</taxon>
    </lineage>
</organism>
<proteinExistence type="predicted"/>
<dbReference type="Pfam" id="PF15306">
    <property type="entry name" value="LIN37"/>
    <property type="match status" value="1"/>
</dbReference>
<feature type="region of interest" description="Disordered" evidence="1">
    <location>
        <begin position="49"/>
        <end position="83"/>
    </location>
</feature>
<dbReference type="OMA" id="HAKNIRA"/>
<evidence type="ECO:0000313" key="2">
    <source>
        <dbReference type="EMBL" id="ONK75041.1"/>
    </source>
</evidence>
<name>A0A5P1FEI0_ASPOF</name>
<evidence type="ECO:0000313" key="3">
    <source>
        <dbReference type="Proteomes" id="UP000243459"/>
    </source>
</evidence>
<accession>A0A5P1FEI0</accession>
<dbReference type="AlphaFoldDB" id="A0A5P1FEI0"/>
<dbReference type="EMBL" id="CM007383">
    <property type="protein sequence ID" value="ONK75041.1"/>
    <property type="molecule type" value="Genomic_DNA"/>
</dbReference>
<protein>
    <submittedName>
        <fullName evidence="2">Uncharacterized protein</fullName>
    </submittedName>
</protein>
<dbReference type="Proteomes" id="UP000243459">
    <property type="component" value="Chromosome 3"/>
</dbReference>
<dbReference type="PANTHER" id="PTHR37173:SF1">
    <property type="entry name" value="PROLINE-RICH FAMILY PROTEIN"/>
    <property type="match status" value="1"/>
</dbReference>
<keyword evidence="3" id="KW-1185">Reference proteome</keyword>
<evidence type="ECO:0000256" key="1">
    <source>
        <dbReference type="SAM" id="MobiDB-lite"/>
    </source>
</evidence>
<dbReference type="PANTHER" id="PTHR37173">
    <property type="entry name" value="HYDROXYPROLINE-RICH GLYCOPROTEIN FAMILY PROTEIN"/>
    <property type="match status" value="1"/>
</dbReference>
<reference evidence="3" key="1">
    <citation type="journal article" date="2017" name="Nat. Commun.">
        <title>The asparagus genome sheds light on the origin and evolution of a young Y chromosome.</title>
        <authorList>
            <person name="Harkess A."/>
            <person name="Zhou J."/>
            <person name="Xu C."/>
            <person name="Bowers J.E."/>
            <person name="Van der Hulst R."/>
            <person name="Ayyampalayam S."/>
            <person name="Mercati F."/>
            <person name="Riccardi P."/>
            <person name="McKain M.R."/>
            <person name="Kakrana A."/>
            <person name="Tang H."/>
            <person name="Ray J."/>
            <person name="Groenendijk J."/>
            <person name="Arikit S."/>
            <person name="Mathioni S.M."/>
            <person name="Nakano M."/>
            <person name="Shan H."/>
            <person name="Telgmann-Rauber A."/>
            <person name="Kanno A."/>
            <person name="Yue Z."/>
            <person name="Chen H."/>
            <person name="Li W."/>
            <person name="Chen Y."/>
            <person name="Xu X."/>
            <person name="Zhang Y."/>
            <person name="Luo S."/>
            <person name="Chen H."/>
            <person name="Gao J."/>
            <person name="Mao Z."/>
            <person name="Pires J.C."/>
            <person name="Luo M."/>
            <person name="Kudrna D."/>
            <person name="Wing R.A."/>
            <person name="Meyers B.C."/>
            <person name="Yi K."/>
            <person name="Kong H."/>
            <person name="Lavrijsen P."/>
            <person name="Sunseri F."/>
            <person name="Falavigna A."/>
            <person name="Ye Y."/>
            <person name="Leebens-Mack J.H."/>
            <person name="Chen G."/>
        </authorList>
    </citation>
    <scope>NUCLEOTIDE SEQUENCE [LARGE SCALE GENOMIC DNA]</scope>
    <source>
        <strain evidence="3">cv. DH0086</strain>
    </source>
</reference>